<evidence type="ECO:0000256" key="2">
    <source>
        <dbReference type="ARBA" id="ARBA00022618"/>
    </source>
</evidence>
<feature type="region of interest" description="Disordered" evidence="6">
    <location>
        <begin position="1"/>
        <end position="60"/>
    </location>
</feature>
<keyword evidence="7" id="KW-0472">Membrane</keyword>
<evidence type="ECO:0000256" key="5">
    <source>
        <dbReference type="ARBA" id="ARBA00023306"/>
    </source>
</evidence>
<keyword evidence="10" id="KW-1185">Reference proteome</keyword>
<dbReference type="Proteomes" id="UP000773064">
    <property type="component" value="Unassembled WGS sequence"/>
</dbReference>
<dbReference type="Pfam" id="PF08478">
    <property type="entry name" value="POTRA_1"/>
    <property type="match status" value="1"/>
</dbReference>
<feature type="transmembrane region" description="Helical" evidence="7">
    <location>
        <begin position="109"/>
        <end position="131"/>
    </location>
</feature>
<keyword evidence="1" id="KW-1003">Cell membrane</keyword>
<dbReference type="PANTHER" id="PTHR37820">
    <property type="entry name" value="CELL DIVISION PROTEIN DIVIB"/>
    <property type="match status" value="1"/>
</dbReference>
<sequence length="341" mass="36273">MAGRVVSSGGEPGRGPERGNRGRLVRRAQPSKPSQPPRRQPRKTVSGSSADPSRSKPGAFVDARRLSSEDLVAKTLRENSGTLGLATRPKVVDFTARARERKRAGVRAIALRAGIAALAVVLVVGLCWLLFLSPALRLDASQVTVTGANKWVSESDIRDIVDEQTGRSLVLVNTSDMTERMSSIPGVTSATATKRWPHGLAVAVESQRPAAMLKASGGDSMTAVDSKARVLNSVAGASVDGIPVIEVKDVSAGLKRRAVKEALKVLDSLPESMRNRITKVTAATQDSITTQLDGGKHTVVWGDSSQMKLKKAVVDKILSDKKVIGDKTEVDVSAPLRPVLR</sequence>
<dbReference type="InterPro" id="IPR013685">
    <property type="entry name" value="POTRA_FtsQ_type"/>
</dbReference>
<dbReference type="Gene3D" id="3.10.20.310">
    <property type="entry name" value="membrane protein fhac"/>
    <property type="match status" value="1"/>
</dbReference>
<comment type="caution">
    <text evidence="9">The sequence shown here is derived from an EMBL/GenBank/DDBJ whole genome shotgun (WGS) entry which is preliminary data.</text>
</comment>
<reference evidence="9 10" key="1">
    <citation type="journal article" date="2021" name="Environ. Microbiol.">
        <title>Genetic insights into the dark matter of the mammalian gut microbiota through targeted genome reconstruction.</title>
        <authorList>
            <person name="Lugli G.A."/>
            <person name="Alessandri G."/>
            <person name="Milani C."/>
            <person name="Viappiani A."/>
            <person name="Fontana F."/>
            <person name="Tarracchini C."/>
            <person name="Mancabelli L."/>
            <person name="Argentini C."/>
            <person name="Ruiz L."/>
            <person name="Margolles A."/>
            <person name="van Sinderen D."/>
            <person name="Turroni F."/>
            <person name="Ventura M."/>
        </authorList>
    </citation>
    <scope>NUCLEOTIDE SEQUENCE [LARGE SCALE GENOMIC DNA]</scope>
    <source>
        <strain evidence="9 10">MA2</strain>
    </source>
</reference>
<keyword evidence="5" id="KW-0131">Cell cycle</keyword>
<evidence type="ECO:0000256" key="6">
    <source>
        <dbReference type="SAM" id="MobiDB-lite"/>
    </source>
</evidence>
<name>A0ABS5UMV7_9BIFI</name>
<dbReference type="PANTHER" id="PTHR37820:SF1">
    <property type="entry name" value="CELL DIVISION PROTEIN FTSQ"/>
    <property type="match status" value="1"/>
</dbReference>
<evidence type="ECO:0000256" key="4">
    <source>
        <dbReference type="ARBA" id="ARBA00022989"/>
    </source>
</evidence>
<accession>A0ABS5UMV7</accession>
<keyword evidence="2" id="KW-0132">Cell division</keyword>
<dbReference type="RefSeq" id="WP_214357498.1">
    <property type="nucleotide sequence ID" value="NZ_JAFEJS010000001.1"/>
</dbReference>
<organism evidence="9 10">
    <name type="scientific">Bifidobacterium santillanense</name>
    <dbReference type="NCBI Taxonomy" id="2809028"/>
    <lineage>
        <taxon>Bacteria</taxon>
        <taxon>Bacillati</taxon>
        <taxon>Actinomycetota</taxon>
        <taxon>Actinomycetes</taxon>
        <taxon>Bifidobacteriales</taxon>
        <taxon>Bifidobacteriaceae</taxon>
        <taxon>Bifidobacterium</taxon>
    </lineage>
</organism>
<evidence type="ECO:0000256" key="7">
    <source>
        <dbReference type="SAM" id="Phobius"/>
    </source>
</evidence>
<evidence type="ECO:0000256" key="1">
    <source>
        <dbReference type="ARBA" id="ARBA00022475"/>
    </source>
</evidence>
<dbReference type="EMBL" id="JAFEJS010000001">
    <property type="protein sequence ID" value="MBT1172251.1"/>
    <property type="molecule type" value="Genomic_DNA"/>
</dbReference>
<dbReference type="InterPro" id="IPR050487">
    <property type="entry name" value="FtsQ_DivIB"/>
</dbReference>
<gene>
    <name evidence="9" type="ORF">JS528_02515</name>
</gene>
<evidence type="ECO:0000313" key="10">
    <source>
        <dbReference type="Proteomes" id="UP000773064"/>
    </source>
</evidence>
<feature type="domain" description="POTRA" evidence="8">
    <location>
        <begin position="141"/>
        <end position="205"/>
    </location>
</feature>
<evidence type="ECO:0000259" key="8">
    <source>
        <dbReference type="Pfam" id="PF08478"/>
    </source>
</evidence>
<keyword evidence="3 7" id="KW-0812">Transmembrane</keyword>
<evidence type="ECO:0000313" key="9">
    <source>
        <dbReference type="EMBL" id="MBT1172251.1"/>
    </source>
</evidence>
<proteinExistence type="predicted"/>
<protein>
    <submittedName>
        <fullName evidence="9">FtsQ-type POTRA domain-containing protein</fullName>
    </submittedName>
</protein>
<keyword evidence="4 7" id="KW-1133">Transmembrane helix</keyword>
<evidence type="ECO:0000256" key="3">
    <source>
        <dbReference type="ARBA" id="ARBA00022692"/>
    </source>
</evidence>